<evidence type="ECO:0000313" key="1">
    <source>
        <dbReference type="EMBL" id="EDP95306.1"/>
    </source>
</evidence>
<dbReference type="Proteomes" id="UP000002945">
    <property type="component" value="Unassembled WGS sequence"/>
</dbReference>
<organism evidence="1 2">
    <name type="scientific">Kordia algicida OT-1</name>
    <dbReference type="NCBI Taxonomy" id="391587"/>
    <lineage>
        <taxon>Bacteria</taxon>
        <taxon>Pseudomonadati</taxon>
        <taxon>Bacteroidota</taxon>
        <taxon>Flavobacteriia</taxon>
        <taxon>Flavobacteriales</taxon>
        <taxon>Flavobacteriaceae</taxon>
        <taxon>Kordia</taxon>
    </lineage>
</organism>
<dbReference type="EMBL" id="ABIB01000009">
    <property type="protein sequence ID" value="EDP95306.1"/>
    <property type="molecule type" value="Genomic_DNA"/>
</dbReference>
<proteinExistence type="predicted"/>
<gene>
    <name evidence="1" type="ORF">KAOT1_09546</name>
</gene>
<dbReference type="AlphaFoldDB" id="A9E423"/>
<accession>A9E423</accession>
<sequence length="64" mass="7051">MKKKNLKSLHLNKKFISNFDSNELTGGTGSVYCSVSCDPFTDAHSCRFNDCFPQSGNLSCKGNK</sequence>
<name>A9E423_9FLAO</name>
<keyword evidence="2" id="KW-1185">Reference proteome</keyword>
<reference evidence="1 2" key="1">
    <citation type="journal article" date="2011" name="J. Bacteriol.">
        <title>Genome sequence of the algicidal bacterium Kordia algicida OT-1.</title>
        <authorList>
            <person name="Lee H.S."/>
            <person name="Kang S.G."/>
            <person name="Kwon K.K."/>
            <person name="Lee J.H."/>
            <person name="Kim S.J."/>
        </authorList>
    </citation>
    <scope>NUCLEOTIDE SEQUENCE [LARGE SCALE GENOMIC DNA]</scope>
    <source>
        <strain evidence="1 2">OT-1</strain>
    </source>
</reference>
<dbReference type="HOGENOM" id="CLU_2861919_0_0_10"/>
<evidence type="ECO:0000313" key="2">
    <source>
        <dbReference type="Proteomes" id="UP000002945"/>
    </source>
</evidence>
<comment type="caution">
    <text evidence="1">The sequence shown here is derived from an EMBL/GenBank/DDBJ whole genome shotgun (WGS) entry which is preliminary data.</text>
</comment>
<protein>
    <submittedName>
        <fullName evidence="1">Uncharacterized protein</fullName>
    </submittedName>
</protein>
<dbReference type="RefSeq" id="WP_007094469.1">
    <property type="nucleotide sequence ID" value="NZ_CP142125.1"/>
</dbReference>